<comment type="caution">
    <text evidence="1">The sequence shown here is derived from an EMBL/GenBank/DDBJ whole genome shotgun (WGS) entry which is preliminary data.</text>
</comment>
<reference evidence="1" key="1">
    <citation type="submission" date="2021-05" db="EMBL/GenBank/DDBJ databases">
        <authorList>
            <person name="Pietrasiak N."/>
            <person name="Ward R."/>
            <person name="Stajich J.E."/>
            <person name="Kurbessoian T."/>
        </authorList>
    </citation>
    <scope>NUCLEOTIDE SEQUENCE</scope>
    <source>
        <strain evidence="1">GSE-TBD4-15B</strain>
    </source>
</reference>
<dbReference type="Proteomes" id="UP000707356">
    <property type="component" value="Unassembled WGS sequence"/>
</dbReference>
<accession>A0A951U5T7</accession>
<dbReference type="EMBL" id="JAHHHV010000073">
    <property type="protein sequence ID" value="MBW4467128.1"/>
    <property type="molecule type" value="Genomic_DNA"/>
</dbReference>
<organism evidence="1 2">
    <name type="scientific">Pegethrix bostrychoides GSE-TBD4-15B</name>
    <dbReference type="NCBI Taxonomy" id="2839662"/>
    <lineage>
        <taxon>Bacteria</taxon>
        <taxon>Bacillati</taxon>
        <taxon>Cyanobacteriota</taxon>
        <taxon>Cyanophyceae</taxon>
        <taxon>Oculatellales</taxon>
        <taxon>Oculatellaceae</taxon>
        <taxon>Pegethrix</taxon>
    </lineage>
</organism>
<evidence type="ECO:0000313" key="1">
    <source>
        <dbReference type="EMBL" id="MBW4467128.1"/>
    </source>
</evidence>
<reference evidence="1" key="2">
    <citation type="journal article" date="2022" name="Microbiol. Resour. Announc.">
        <title>Metagenome Sequencing to Explore Phylogenomics of Terrestrial Cyanobacteria.</title>
        <authorList>
            <person name="Ward R.D."/>
            <person name="Stajich J.E."/>
            <person name="Johansen J.R."/>
            <person name="Huntemann M."/>
            <person name="Clum A."/>
            <person name="Foster B."/>
            <person name="Foster B."/>
            <person name="Roux S."/>
            <person name="Palaniappan K."/>
            <person name="Varghese N."/>
            <person name="Mukherjee S."/>
            <person name="Reddy T.B.K."/>
            <person name="Daum C."/>
            <person name="Copeland A."/>
            <person name="Chen I.A."/>
            <person name="Ivanova N.N."/>
            <person name="Kyrpides N.C."/>
            <person name="Shapiro N."/>
            <person name="Eloe-Fadrosh E.A."/>
            <person name="Pietrasiak N."/>
        </authorList>
    </citation>
    <scope>NUCLEOTIDE SEQUENCE</scope>
    <source>
        <strain evidence="1">GSE-TBD4-15B</strain>
    </source>
</reference>
<name>A0A951U5T7_9CYAN</name>
<dbReference type="AlphaFoldDB" id="A0A951U5T7"/>
<sequence length="210" mass="23792">MPDGDIIHSRLRRLYQKPYKWLCEGTATSDECARALLEKLKQDIQAKGDLPIVLSQAMADSVAQISNHLEEAREGDFARLSMEFEVLAQKADGRPDLKELTLRAGKGLLNDLRNGREVDMTHLSEAIYGRYIHEVYESEFKERIPLTSEHHAGVIQRTLERRIEAMQSSVDSGIQKFAQNAIRNQSVAKLSLPRRPSRKAIDLNEDLLAV</sequence>
<protein>
    <submittedName>
        <fullName evidence="1">Uncharacterized protein</fullName>
    </submittedName>
</protein>
<evidence type="ECO:0000313" key="2">
    <source>
        <dbReference type="Proteomes" id="UP000707356"/>
    </source>
</evidence>
<gene>
    <name evidence="1" type="ORF">KME07_17015</name>
</gene>
<proteinExistence type="predicted"/>